<dbReference type="STRING" id="1166340.SAMN05192583_3477"/>
<dbReference type="InterPro" id="IPR036291">
    <property type="entry name" value="NAD(P)-bd_dom_sf"/>
</dbReference>
<dbReference type="RefSeq" id="WP_093666988.1">
    <property type="nucleotide sequence ID" value="NZ_FOCF01000012.1"/>
</dbReference>
<sequence length="257" mass="26898">MATSGSWAVVTGASGGLGAALARELAKRGYNLVLSARRQEAMDTLAAELRTAHGIATRVIVADLADRASVTALAADIADLDVEVLANNAGYGLHGDFMDMQPDAVTAMLEVDVIAPTLLTRLLAERMVARGGGRILLVASLTAFQPIPSYAAYAAAKAYVRSFGEALHVEFAPRKVHVTVLSPGLMDTGFLSTAGQESSASLRRMMSPVAGTAKLGVDALFKGRASVIAGMANRVIALANRFTPRMVQAKVAGRMMR</sequence>
<dbReference type="PRINTS" id="PR00080">
    <property type="entry name" value="SDRFAMILY"/>
</dbReference>
<dbReference type="SUPFAM" id="SSF51735">
    <property type="entry name" value="NAD(P)-binding Rossmann-fold domains"/>
    <property type="match status" value="1"/>
</dbReference>
<evidence type="ECO:0000259" key="4">
    <source>
        <dbReference type="SMART" id="SM00822"/>
    </source>
</evidence>
<reference evidence="6" key="1">
    <citation type="submission" date="2016-10" db="EMBL/GenBank/DDBJ databases">
        <authorList>
            <person name="Varghese N."/>
            <person name="Submissions S."/>
        </authorList>
    </citation>
    <scope>NUCLEOTIDE SEQUENCE [LARGE SCALE GENOMIC DNA]</scope>
    <source>
        <strain evidence="6">S6-262</strain>
    </source>
</reference>
<comment type="similarity">
    <text evidence="1 3">Belongs to the short-chain dehydrogenases/reductases (SDR) family.</text>
</comment>
<accession>A0A1H8J5L0</accession>
<evidence type="ECO:0000313" key="6">
    <source>
        <dbReference type="Proteomes" id="UP000199206"/>
    </source>
</evidence>
<dbReference type="PANTHER" id="PTHR44196:SF2">
    <property type="entry name" value="SHORT-CHAIN DEHYDROGENASE-RELATED"/>
    <property type="match status" value="1"/>
</dbReference>
<evidence type="ECO:0000256" key="2">
    <source>
        <dbReference type="ARBA" id="ARBA00023002"/>
    </source>
</evidence>
<gene>
    <name evidence="5" type="ORF">SAMN05192583_3477</name>
</gene>
<dbReference type="PROSITE" id="PS00061">
    <property type="entry name" value="ADH_SHORT"/>
    <property type="match status" value="1"/>
</dbReference>
<keyword evidence="2" id="KW-0560">Oxidoreductase</keyword>
<dbReference type="Proteomes" id="UP000199206">
    <property type="component" value="Unassembled WGS sequence"/>
</dbReference>
<dbReference type="OrthoDB" id="9810734at2"/>
<dbReference type="SMART" id="SM00822">
    <property type="entry name" value="PKS_KR"/>
    <property type="match status" value="1"/>
</dbReference>
<dbReference type="InterPro" id="IPR057326">
    <property type="entry name" value="KR_dom"/>
</dbReference>
<proteinExistence type="inferred from homology"/>
<organism evidence="5 6">
    <name type="scientific">Sphingomonas gellani</name>
    <dbReference type="NCBI Taxonomy" id="1166340"/>
    <lineage>
        <taxon>Bacteria</taxon>
        <taxon>Pseudomonadati</taxon>
        <taxon>Pseudomonadota</taxon>
        <taxon>Alphaproteobacteria</taxon>
        <taxon>Sphingomonadales</taxon>
        <taxon>Sphingomonadaceae</taxon>
        <taxon>Sphingomonas</taxon>
    </lineage>
</organism>
<dbReference type="InterPro" id="IPR020904">
    <property type="entry name" value="Sc_DH/Rdtase_CS"/>
</dbReference>
<feature type="domain" description="Ketoreductase" evidence="4">
    <location>
        <begin position="6"/>
        <end position="188"/>
    </location>
</feature>
<evidence type="ECO:0000256" key="1">
    <source>
        <dbReference type="ARBA" id="ARBA00006484"/>
    </source>
</evidence>
<dbReference type="Pfam" id="PF00106">
    <property type="entry name" value="adh_short"/>
    <property type="match status" value="1"/>
</dbReference>
<dbReference type="Gene3D" id="3.40.50.720">
    <property type="entry name" value="NAD(P)-binding Rossmann-like Domain"/>
    <property type="match status" value="1"/>
</dbReference>
<dbReference type="InterPro" id="IPR002347">
    <property type="entry name" value="SDR_fam"/>
</dbReference>
<dbReference type="GO" id="GO:0016491">
    <property type="term" value="F:oxidoreductase activity"/>
    <property type="evidence" value="ECO:0007669"/>
    <property type="project" value="UniProtKB-KW"/>
</dbReference>
<evidence type="ECO:0000256" key="3">
    <source>
        <dbReference type="RuleBase" id="RU000363"/>
    </source>
</evidence>
<keyword evidence="6" id="KW-1185">Reference proteome</keyword>
<dbReference type="PRINTS" id="PR00081">
    <property type="entry name" value="GDHRDH"/>
</dbReference>
<dbReference type="PANTHER" id="PTHR44196">
    <property type="entry name" value="DEHYDROGENASE/REDUCTASE SDR FAMILY MEMBER 7B"/>
    <property type="match status" value="1"/>
</dbReference>
<dbReference type="EMBL" id="FOCF01000012">
    <property type="protein sequence ID" value="SEN75596.1"/>
    <property type="molecule type" value="Genomic_DNA"/>
</dbReference>
<evidence type="ECO:0000313" key="5">
    <source>
        <dbReference type="EMBL" id="SEN75596.1"/>
    </source>
</evidence>
<dbReference type="AlphaFoldDB" id="A0A1H8J5L0"/>
<name>A0A1H8J5L0_9SPHN</name>
<protein>
    <recommendedName>
        <fullName evidence="4">Ketoreductase domain-containing protein</fullName>
    </recommendedName>
</protein>
<dbReference type="PIRSF" id="PIRSF000126">
    <property type="entry name" value="11-beta-HSD1"/>
    <property type="match status" value="1"/>
</dbReference>
<dbReference type="GO" id="GO:0016020">
    <property type="term" value="C:membrane"/>
    <property type="evidence" value="ECO:0007669"/>
    <property type="project" value="TreeGrafter"/>
</dbReference>